<reference evidence="7 8" key="1">
    <citation type="submission" date="2015-09" db="EMBL/GenBank/DDBJ databases">
        <title>Identification and resolution of microdiversity through metagenomic sequencing of parallel consortia.</title>
        <authorList>
            <person name="Nelson W.C."/>
            <person name="Romine M.F."/>
            <person name="Lindemann S.R."/>
        </authorList>
    </citation>
    <scope>NUCLEOTIDE SEQUENCE [LARGE SCALE GENOMIC DNA]</scope>
    <source>
        <strain evidence="7">HL-91</strain>
    </source>
</reference>
<dbReference type="InterPro" id="IPR024185">
    <property type="entry name" value="FTHF_cligase-like_sf"/>
</dbReference>
<feature type="binding site" evidence="4">
    <location>
        <position position="59"/>
    </location>
    <ligand>
        <name>substrate</name>
    </ligand>
</feature>
<organism evidence="7 8">
    <name type="scientific">Roseibaca calidilacus</name>
    <dbReference type="NCBI Taxonomy" id="1666912"/>
    <lineage>
        <taxon>Bacteria</taxon>
        <taxon>Pseudomonadati</taxon>
        <taxon>Pseudomonadota</taxon>
        <taxon>Alphaproteobacteria</taxon>
        <taxon>Rhodobacterales</taxon>
        <taxon>Paracoccaceae</taxon>
        <taxon>Roseinatronobacter</taxon>
    </lineage>
</organism>
<dbReference type="Gene3D" id="3.40.50.10420">
    <property type="entry name" value="NagB/RpiA/CoA transferase-like"/>
    <property type="match status" value="1"/>
</dbReference>
<dbReference type="InterPro" id="IPR037171">
    <property type="entry name" value="NagB/RpiA_transferase-like"/>
</dbReference>
<dbReference type="STRING" id="1666912.Ga0058931_1409"/>
<keyword evidence="3 4" id="KW-0067">ATP-binding</keyword>
<sequence length="197" mass="20783">MNKAAHRDAAAKRRAVAHVAGGAQAAQRACAVISDILVARFGAQLGQVVLAGYMPMRSEISPLPAMLAHPGPVCVPVITARATPLEFHRWSAQTPMQRGQFGADIPVTADLLVPDVLIAPLLAYDPRGYRLGYGGGFYDRTLAQLRARGPVLAIGLAYGAQSQPEVPIEQTDEPLDLIATEEGLVTVPGRAEPGSLC</sequence>
<keyword evidence="5" id="KW-0460">Magnesium</keyword>
<feature type="binding site" evidence="4">
    <location>
        <begin position="130"/>
        <end position="138"/>
    </location>
    <ligand>
        <name>ATP</name>
        <dbReference type="ChEBI" id="CHEBI:30616"/>
    </ligand>
</feature>
<evidence type="ECO:0000313" key="9">
    <source>
        <dbReference type="Proteomes" id="UP000182045"/>
    </source>
</evidence>
<keyword evidence="9" id="KW-1185">Reference proteome</keyword>
<dbReference type="OrthoDB" id="9801938at2"/>
<keyword evidence="5" id="KW-0479">Metal-binding</keyword>
<reference evidence="6 9" key="2">
    <citation type="submission" date="2016-01" db="EMBL/GenBank/DDBJ databases">
        <authorList>
            <person name="Varghese N."/>
        </authorList>
    </citation>
    <scope>NUCLEOTIDE SEQUENCE [LARGE SCALE GENOMIC DNA]</scope>
    <source>
        <strain evidence="6 9">HL-91</strain>
    </source>
</reference>
<proteinExistence type="inferred from homology"/>
<evidence type="ECO:0000313" key="6">
    <source>
        <dbReference type="EMBL" id="CUX80908.1"/>
    </source>
</evidence>
<dbReference type="EC" id="6.3.3.2" evidence="5"/>
<dbReference type="GO" id="GO:0030272">
    <property type="term" value="F:5-formyltetrahydrofolate cyclo-ligase activity"/>
    <property type="evidence" value="ECO:0007669"/>
    <property type="project" value="UniProtKB-EC"/>
</dbReference>
<dbReference type="PANTHER" id="PTHR23407:SF1">
    <property type="entry name" value="5-FORMYLTETRAHYDROFOLATE CYCLO-LIGASE"/>
    <property type="match status" value="1"/>
</dbReference>
<dbReference type="AlphaFoldDB" id="A0A0P7WHB1"/>
<evidence type="ECO:0000256" key="1">
    <source>
        <dbReference type="ARBA" id="ARBA00010638"/>
    </source>
</evidence>
<protein>
    <recommendedName>
        <fullName evidence="5">5-formyltetrahydrofolate cyclo-ligase</fullName>
        <ecNumber evidence="5">6.3.3.2</ecNumber>
    </recommendedName>
</protein>
<evidence type="ECO:0000313" key="8">
    <source>
        <dbReference type="Proteomes" id="UP000050413"/>
    </source>
</evidence>
<dbReference type="EMBL" id="FBYC01000004">
    <property type="protein sequence ID" value="CUX80908.1"/>
    <property type="molecule type" value="Genomic_DNA"/>
</dbReference>
<dbReference type="NCBIfam" id="TIGR02727">
    <property type="entry name" value="MTHFS_bact"/>
    <property type="match status" value="1"/>
</dbReference>
<name>A0A0P7WHB1_9RHOB</name>
<dbReference type="EMBL" id="LJSG01000020">
    <property type="protein sequence ID" value="KPP89870.1"/>
    <property type="molecule type" value="Genomic_DNA"/>
</dbReference>
<evidence type="ECO:0000256" key="5">
    <source>
        <dbReference type="RuleBase" id="RU361279"/>
    </source>
</evidence>
<gene>
    <name evidence="7" type="primary">ygfA</name>
    <name evidence="6" type="ORF">Ga0058931_1409</name>
    <name evidence="7" type="ORF">HLUCCA05_06835</name>
</gene>
<keyword evidence="2 4" id="KW-0547">Nucleotide-binding</keyword>
<dbReference type="PIRSF" id="PIRSF006806">
    <property type="entry name" value="FTHF_cligase"/>
    <property type="match status" value="1"/>
</dbReference>
<evidence type="ECO:0000313" key="7">
    <source>
        <dbReference type="EMBL" id="KPP89870.1"/>
    </source>
</evidence>
<dbReference type="PATRIC" id="fig|1666912.4.peg.196"/>
<comment type="caution">
    <text evidence="7">The sequence shown here is derived from an EMBL/GenBank/DDBJ whole genome shotgun (WGS) entry which is preliminary data.</text>
</comment>
<accession>A0A0P7WHB1</accession>
<dbReference type="InterPro" id="IPR002698">
    <property type="entry name" value="FTHF_cligase"/>
</dbReference>
<feature type="binding site" evidence="4">
    <location>
        <position position="54"/>
    </location>
    <ligand>
        <name>substrate</name>
    </ligand>
</feature>
<dbReference type="GO" id="GO:0005524">
    <property type="term" value="F:ATP binding"/>
    <property type="evidence" value="ECO:0007669"/>
    <property type="project" value="UniProtKB-KW"/>
</dbReference>
<dbReference type="RefSeq" id="WP_072245700.1">
    <property type="nucleotide sequence ID" value="NZ_FBYC01000004.1"/>
</dbReference>
<comment type="cofactor">
    <cofactor evidence="5">
        <name>Mg(2+)</name>
        <dbReference type="ChEBI" id="CHEBI:18420"/>
    </cofactor>
</comment>
<dbReference type="SUPFAM" id="SSF100950">
    <property type="entry name" value="NagB/RpiA/CoA transferase-like"/>
    <property type="match status" value="1"/>
</dbReference>
<dbReference type="GO" id="GO:0009396">
    <property type="term" value="P:folic acid-containing compound biosynthetic process"/>
    <property type="evidence" value="ECO:0007669"/>
    <property type="project" value="TreeGrafter"/>
</dbReference>
<comment type="similarity">
    <text evidence="1 5">Belongs to the 5-formyltetrahydrofolate cyclo-ligase family.</text>
</comment>
<comment type="catalytic activity">
    <reaction evidence="5">
        <text>(6S)-5-formyl-5,6,7,8-tetrahydrofolate + ATP = (6R)-5,10-methenyltetrahydrofolate + ADP + phosphate</text>
        <dbReference type="Rhea" id="RHEA:10488"/>
        <dbReference type="ChEBI" id="CHEBI:30616"/>
        <dbReference type="ChEBI" id="CHEBI:43474"/>
        <dbReference type="ChEBI" id="CHEBI:57455"/>
        <dbReference type="ChEBI" id="CHEBI:57457"/>
        <dbReference type="ChEBI" id="CHEBI:456216"/>
        <dbReference type="EC" id="6.3.3.2"/>
    </reaction>
</comment>
<evidence type="ECO:0000256" key="2">
    <source>
        <dbReference type="ARBA" id="ARBA00022741"/>
    </source>
</evidence>
<dbReference type="Proteomes" id="UP000050413">
    <property type="component" value="Unassembled WGS sequence"/>
</dbReference>
<evidence type="ECO:0000256" key="3">
    <source>
        <dbReference type="ARBA" id="ARBA00022840"/>
    </source>
</evidence>
<dbReference type="PANTHER" id="PTHR23407">
    <property type="entry name" value="ATPASE INHIBITOR/5-FORMYLTETRAHYDROFOLATE CYCLO-LIGASE"/>
    <property type="match status" value="1"/>
</dbReference>
<dbReference type="Proteomes" id="UP000182045">
    <property type="component" value="Unassembled WGS sequence"/>
</dbReference>
<evidence type="ECO:0000256" key="4">
    <source>
        <dbReference type="PIRSR" id="PIRSR006806-1"/>
    </source>
</evidence>
<keyword evidence="7" id="KW-0436">Ligase</keyword>
<dbReference type="GO" id="GO:0046872">
    <property type="term" value="F:metal ion binding"/>
    <property type="evidence" value="ECO:0007669"/>
    <property type="project" value="UniProtKB-KW"/>
</dbReference>
<dbReference type="GO" id="GO:0035999">
    <property type="term" value="P:tetrahydrofolate interconversion"/>
    <property type="evidence" value="ECO:0007669"/>
    <property type="project" value="TreeGrafter"/>
</dbReference>
<dbReference type="Pfam" id="PF01812">
    <property type="entry name" value="5-FTHF_cyc-lig"/>
    <property type="match status" value="1"/>
</dbReference>